<reference evidence="3" key="2">
    <citation type="submission" date="2015-01" db="EMBL/GenBank/DDBJ databases">
        <title>Evolutionary Origins and Diversification of the Mycorrhizal Mutualists.</title>
        <authorList>
            <consortium name="DOE Joint Genome Institute"/>
            <consortium name="Mycorrhizal Genomics Consortium"/>
            <person name="Kohler A."/>
            <person name="Kuo A."/>
            <person name="Nagy L.G."/>
            <person name="Floudas D."/>
            <person name="Copeland A."/>
            <person name="Barry K.W."/>
            <person name="Cichocki N."/>
            <person name="Veneault-Fourrey C."/>
            <person name="LaButti K."/>
            <person name="Lindquist E.A."/>
            <person name="Lipzen A."/>
            <person name="Lundell T."/>
            <person name="Morin E."/>
            <person name="Murat C."/>
            <person name="Riley R."/>
            <person name="Ohm R."/>
            <person name="Sun H."/>
            <person name="Tunlid A."/>
            <person name="Henrissat B."/>
            <person name="Grigoriev I.V."/>
            <person name="Hibbett D.S."/>
            <person name="Martin F."/>
        </authorList>
    </citation>
    <scope>NUCLEOTIDE SEQUENCE [LARGE SCALE GENOMIC DNA]</scope>
    <source>
        <strain evidence="3">ATCC 200175</strain>
    </source>
</reference>
<evidence type="ECO:0000256" key="1">
    <source>
        <dbReference type="SAM" id="MobiDB-lite"/>
    </source>
</evidence>
<dbReference type="Proteomes" id="UP000053647">
    <property type="component" value="Unassembled WGS sequence"/>
</dbReference>
<keyword evidence="3" id="KW-1185">Reference proteome</keyword>
<proteinExistence type="predicted"/>
<name>A0A0C9TYN1_PAXIN</name>
<protein>
    <submittedName>
        <fullName evidence="2">Uncharacterized protein</fullName>
    </submittedName>
</protein>
<feature type="compositionally biased region" description="Basic and acidic residues" evidence="1">
    <location>
        <begin position="27"/>
        <end position="36"/>
    </location>
</feature>
<dbReference type="EMBL" id="KN819361">
    <property type="protein sequence ID" value="KIJ12647.1"/>
    <property type="molecule type" value="Genomic_DNA"/>
</dbReference>
<feature type="compositionally biased region" description="Acidic residues" evidence="1">
    <location>
        <begin position="1"/>
        <end position="26"/>
    </location>
</feature>
<feature type="region of interest" description="Disordered" evidence="1">
    <location>
        <begin position="1"/>
        <end position="37"/>
    </location>
</feature>
<dbReference type="OrthoDB" id="2691851at2759"/>
<evidence type="ECO:0000313" key="2">
    <source>
        <dbReference type="EMBL" id="KIJ12647.1"/>
    </source>
</evidence>
<sequence>KEDEEDGDCIPSDDDWEGGLVEDDSGDREGLEKEDTPAISIEDLIPESGQVDVAEHDWVTFESKRIHKASVIRCLFTSDKARKSRERLLHVRGYTRDFSPHSNLNCEGITGEQFIVGDLAAVLIRCGKTFSVGILQVTAIEQNKQRVSAVSEESLHLSTCDTFISGQVLEMTNAALQDEAGQPFPPEIQQLYLWTGSYCRFTPLKAKKSPQNRVSRKTLLIRVPGHMVHPLNLRIEPTSYLLPS</sequence>
<reference evidence="2 3" key="1">
    <citation type="submission" date="2014-06" db="EMBL/GenBank/DDBJ databases">
        <authorList>
            <consortium name="DOE Joint Genome Institute"/>
            <person name="Kuo A."/>
            <person name="Kohler A."/>
            <person name="Nagy L.G."/>
            <person name="Floudas D."/>
            <person name="Copeland A."/>
            <person name="Barry K.W."/>
            <person name="Cichocki N."/>
            <person name="Veneault-Fourrey C."/>
            <person name="LaButti K."/>
            <person name="Lindquist E.A."/>
            <person name="Lipzen A."/>
            <person name="Lundell T."/>
            <person name="Morin E."/>
            <person name="Murat C."/>
            <person name="Sun H."/>
            <person name="Tunlid A."/>
            <person name="Henrissat B."/>
            <person name="Grigoriev I.V."/>
            <person name="Hibbett D.S."/>
            <person name="Martin F."/>
            <person name="Nordberg H.P."/>
            <person name="Cantor M.N."/>
            <person name="Hua S.X."/>
        </authorList>
    </citation>
    <scope>NUCLEOTIDE SEQUENCE [LARGE SCALE GENOMIC DNA]</scope>
    <source>
        <strain evidence="2 3">ATCC 200175</strain>
    </source>
</reference>
<dbReference type="AlphaFoldDB" id="A0A0C9TYN1"/>
<accession>A0A0C9TYN1</accession>
<dbReference type="HOGENOM" id="CLU_080067_0_0_1"/>
<organism evidence="2 3">
    <name type="scientific">Paxillus involutus ATCC 200175</name>
    <dbReference type="NCBI Taxonomy" id="664439"/>
    <lineage>
        <taxon>Eukaryota</taxon>
        <taxon>Fungi</taxon>
        <taxon>Dikarya</taxon>
        <taxon>Basidiomycota</taxon>
        <taxon>Agaricomycotina</taxon>
        <taxon>Agaricomycetes</taxon>
        <taxon>Agaricomycetidae</taxon>
        <taxon>Boletales</taxon>
        <taxon>Paxilineae</taxon>
        <taxon>Paxillaceae</taxon>
        <taxon>Paxillus</taxon>
    </lineage>
</organism>
<feature type="non-terminal residue" evidence="2">
    <location>
        <position position="1"/>
    </location>
</feature>
<evidence type="ECO:0000313" key="3">
    <source>
        <dbReference type="Proteomes" id="UP000053647"/>
    </source>
</evidence>
<gene>
    <name evidence="2" type="ORF">PAXINDRAFT_14566</name>
</gene>